<reference evidence="2 3" key="1">
    <citation type="journal article" date="2012" name="Genet. Mol. Biol.">
        <title>Analysis of 16S rRNA and mxaF genes revealing insights into Methylobacterium niche-specific plant association.</title>
        <authorList>
            <person name="Dourado M.N."/>
            <person name="Andreote F.D."/>
            <person name="Dini-Andreote F."/>
            <person name="Conti R."/>
            <person name="Araujo J.M."/>
            <person name="Araujo W.L."/>
        </authorList>
    </citation>
    <scope>NUCLEOTIDE SEQUENCE [LARGE SCALE GENOMIC DNA]</scope>
    <source>
        <strain evidence="2 3">SR1.6/6</strain>
    </source>
</reference>
<evidence type="ECO:0000256" key="1">
    <source>
        <dbReference type="SAM" id="MobiDB-lite"/>
    </source>
</evidence>
<feature type="region of interest" description="Disordered" evidence="1">
    <location>
        <begin position="1"/>
        <end position="34"/>
    </location>
</feature>
<accession>A0A6B9FNP1</accession>
<dbReference type="AlphaFoldDB" id="A0A6B9FNP1"/>
<dbReference type="Proteomes" id="UP000012488">
    <property type="component" value="Chromosome"/>
</dbReference>
<gene>
    <name evidence="2" type="ORF">MMSR116_18300</name>
</gene>
<protein>
    <recommendedName>
        <fullName evidence="4">Helix-turn-helix domain-containing protein</fullName>
    </recommendedName>
</protein>
<feature type="compositionally biased region" description="Basic and acidic residues" evidence="1">
    <location>
        <begin position="10"/>
        <end position="19"/>
    </location>
</feature>
<name>A0A6B9FNP1_9HYPH</name>
<dbReference type="OrthoDB" id="7069173at2"/>
<proteinExistence type="predicted"/>
<reference evidence="2 3" key="2">
    <citation type="journal article" date="2013" name="Genome Announc.">
        <title>Draft Genome Sequence of Methylobacterium mesophilicum Strain SR1.6/6, Isolated from Citrus sinensis.</title>
        <authorList>
            <person name="Marinho Almeida D."/>
            <person name="Dini-Andreote F."/>
            <person name="Camargo Neves A.A."/>
            <person name="Juca Ramos R.T."/>
            <person name="Andreote F.D."/>
            <person name="Carneiro A.R."/>
            <person name="Oliveira de Souza Lima A."/>
            <person name="Caracciolo Gomes de Sa P.H."/>
            <person name="Ribeiro Barbosa M.S."/>
            <person name="Araujo W.L."/>
            <person name="Silva A."/>
        </authorList>
    </citation>
    <scope>NUCLEOTIDE SEQUENCE [LARGE SCALE GENOMIC DNA]</scope>
    <source>
        <strain evidence="2 3">SR1.6/6</strain>
    </source>
</reference>
<evidence type="ECO:0000313" key="2">
    <source>
        <dbReference type="EMBL" id="QGY03622.1"/>
    </source>
</evidence>
<dbReference type="EMBL" id="CP043538">
    <property type="protein sequence ID" value="QGY03622.1"/>
    <property type="molecule type" value="Genomic_DNA"/>
</dbReference>
<evidence type="ECO:0000313" key="3">
    <source>
        <dbReference type="Proteomes" id="UP000012488"/>
    </source>
</evidence>
<dbReference type="RefSeq" id="WP_158168990.1">
    <property type="nucleotide sequence ID" value="NZ_CP043538.1"/>
</dbReference>
<sequence>MSKVILLDLSRPRDRERRTNTTPPSHPHDTGSSSYKSYTSVFNYNYDQADNINPIADEIEIKFEAYANKTKPKARFLKGPIPLESLAVASRLPGKALAVYIALRHRCDLEGKNTVSLPAALLRSFGVDRDSKARALRVLENAGLIQVERTPGRAARITLTLSAQTV</sequence>
<organism evidence="2 3">
    <name type="scientific">Methylobacterium mesophilicum SR1.6/6</name>
    <dbReference type="NCBI Taxonomy" id="908290"/>
    <lineage>
        <taxon>Bacteria</taxon>
        <taxon>Pseudomonadati</taxon>
        <taxon>Pseudomonadota</taxon>
        <taxon>Alphaproteobacteria</taxon>
        <taxon>Hyphomicrobiales</taxon>
        <taxon>Methylobacteriaceae</taxon>
        <taxon>Methylobacterium</taxon>
    </lineage>
</organism>
<evidence type="ECO:0008006" key="4">
    <source>
        <dbReference type="Google" id="ProtNLM"/>
    </source>
</evidence>
<dbReference type="KEGG" id="mmes:MMSR116_18300"/>